<keyword evidence="5" id="KW-0874">Quinone</keyword>
<dbReference type="PROSITE" id="PS00668">
    <property type="entry name" value="COMPLEX1_ND1_2"/>
    <property type="match status" value="1"/>
</dbReference>
<dbReference type="EMBL" id="LYXE01000110">
    <property type="protein sequence ID" value="PDV98119.1"/>
    <property type="molecule type" value="Genomic_DNA"/>
</dbReference>
<comment type="subunit">
    <text evidence="5">NDH-1 is composed of 14 different subunits. Subunits NuoA, H, J, K, L, M, N constitute the membrane sector of the complex.</text>
</comment>
<keyword evidence="4 5" id="KW-0472">Membrane</keyword>
<evidence type="ECO:0000256" key="2">
    <source>
        <dbReference type="ARBA" id="ARBA00022692"/>
    </source>
</evidence>
<keyword evidence="2 5" id="KW-0812">Transmembrane</keyword>
<feature type="transmembrane region" description="Helical" evidence="5">
    <location>
        <begin position="257"/>
        <end position="275"/>
    </location>
</feature>
<comment type="function">
    <text evidence="5">NDH-1 shuttles electrons from NADH, via FMN and iron-sulfur (Fe-S) centers, to quinones in the respiratory chain. The immediate electron acceptor for the enzyme in this species is believed to be ubiquinone. Couples the redox reaction to proton translocation (for every two electrons transferred, four hydrogen ions are translocated across the cytoplasmic membrane), and thus conserves the redox energy in a proton gradient. This subunit may bind ubiquinone.</text>
</comment>
<feature type="transmembrane region" description="Helical" evidence="5">
    <location>
        <begin position="295"/>
        <end position="320"/>
    </location>
</feature>
<dbReference type="GO" id="GO:0009060">
    <property type="term" value="P:aerobic respiration"/>
    <property type="evidence" value="ECO:0007669"/>
    <property type="project" value="TreeGrafter"/>
</dbReference>
<feature type="transmembrane region" description="Helical" evidence="5">
    <location>
        <begin position="366"/>
        <end position="384"/>
    </location>
</feature>
<dbReference type="OrthoDB" id="9803734at2"/>
<keyword evidence="5 6" id="KW-0520">NAD</keyword>
<dbReference type="Pfam" id="PF00146">
    <property type="entry name" value="NADHdh"/>
    <property type="match status" value="1"/>
</dbReference>
<reference evidence="7 8" key="1">
    <citation type="submission" date="2016-05" db="EMBL/GenBank/DDBJ databases">
        <authorList>
            <person name="Lavstsen T."/>
            <person name="Jespersen J.S."/>
        </authorList>
    </citation>
    <scope>NUCLEOTIDE SEQUENCE [LARGE SCALE GENOMIC DNA]</scope>
    <source>
        <strain evidence="7 8">B7-9</strain>
    </source>
</reference>
<dbReference type="GO" id="GO:0003954">
    <property type="term" value="F:NADH dehydrogenase activity"/>
    <property type="evidence" value="ECO:0007669"/>
    <property type="project" value="TreeGrafter"/>
</dbReference>
<dbReference type="PROSITE" id="PS00667">
    <property type="entry name" value="COMPLEX1_ND1_1"/>
    <property type="match status" value="1"/>
</dbReference>
<evidence type="ECO:0000256" key="6">
    <source>
        <dbReference type="RuleBase" id="RU000471"/>
    </source>
</evidence>
<comment type="catalytic activity">
    <reaction evidence="5">
        <text>a quinone + NADH + 5 H(+)(in) = a quinol + NAD(+) + 4 H(+)(out)</text>
        <dbReference type="Rhea" id="RHEA:57888"/>
        <dbReference type="ChEBI" id="CHEBI:15378"/>
        <dbReference type="ChEBI" id="CHEBI:24646"/>
        <dbReference type="ChEBI" id="CHEBI:57540"/>
        <dbReference type="ChEBI" id="CHEBI:57945"/>
        <dbReference type="ChEBI" id="CHEBI:132124"/>
    </reaction>
</comment>
<feature type="transmembrane region" description="Helical" evidence="5">
    <location>
        <begin position="76"/>
        <end position="96"/>
    </location>
</feature>
<feature type="transmembrane region" description="Helical" evidence="5">
    <location>
        <begin position="6"/>
        <end position="29"/>
    </location>
</feature>
<gene>
    <name evidence="5" type="primary">nuoH</name>
    <name evidence="7" type="ORF">A9Q02_03290</name>
</gene>
<dbReference type="InterPro" id="IPR018086">
    <property type="entry name" value="NADH_UbQ_OxRdtase_su1_CS"/>
</dbReference>
<accession>A0A2H3L756</accession>
<comment type="subcellular location">
    <subcellularLocation>
        <location evidence="5 6">Cell membrane</location>
        <topology evidence="5 6">Multi-pass membrane protein</topology>
    </subcellularLocation>
    <subcellularLocation>
        <location evidence="1">Membrane</location>
        <topology evidence="1">Multi-pass membrane protein</topology>
    </subcellularLocation>
</comment>
<evidence type="ECO:0000256" key="1">
    <source>
        <dbReference type="ARBA" id="ARBA00004141"/>
    </source>
</evidence>
<dbReference type="PANTHER" id="PTHR11432:SF3">
    <property type="entry name" value="NADH-UBIQUINONE OXIDOREDUCTASE CHAIN 1"/>
    <property type="match status" value="1"/>
</dbReference>
<proteinExistence type="inferred from homology"/>
<keyword evidence="5" id="KW-1278">Translocase</keyword>
<keyword evidence="5" id="KW-1003">Cell membrane</keyword>
<dbReference type="PANTHER" id="PTHR11432">
    <property type="entry name" value="NADH DEHYDROGENASE SUBUNIT 1"/>
    <property type="match status" value="1"/>
</dbReference>
<keyword evidence="5" id="KW-0830">Ubiquinone</keyword>
<evidence type="ECO:0000313" key="8">
    <source>
        <dbReference type="Proteomes" id="UP000220922"/>
    </source>
</evidence>
<name>A0A2H3L756_9CHLR</name>
<evidence type="ECO:0000313" key="7">
    <source>
        <dbReference type="EMBL" id="PDV98119.1"/>
    </source>
</evidence>
<feature type="transmembrane region" description="Helical" evidence="5">
    <location>
        <begin position="195"/>
        <end position="217"/>
    </location>
</feature>
<dbReference type="GO" id="GO:0016655">
    <property type="term" value="F:oxidoreductase activity, acting on NAD(P)H, quinone or similar compound as acceptor"/>
    <property type="evidence" value="ECO:0007669"/>
    <property type="project" value="UniProtKB-UniRule"/>
</dbReference>
<dbReference type="AlphaFoldDB" id="A0A2H3L756"/>
<feature type="transmembrane region" description="Helical" evidence="5">
    <location>
        <begin position="171"/>
        <end position="189"/>
    </location>
</feature>
<dbReference type="RefSeq" id="WP_097653844.1">
    <property type="nucleotide sequence ID" value="NZ_LYXE01000110.1"/>
</dbReference>
<feature type="transmembrane region" description="Helical" evidence="5">
    <location>
        <begin position="131"/>
        <end position="150"/>
    </location>
</feature>
<protein>
    <recommendedName>
        <fullName evidence="5">NADH-quinone oxidoreductase subunit H</fullName>
        <ecNumber evidence="5">7.1.1.-</ecNumber>
    </recommendedName>
    <alternativeName>
        <fullName evidence="5">NADH dehydrogenase I subunit H</fullName>
    </alternativeName>
    <alternativeName>
        <fullName evidence="5">NDH-1 subunit H</fullName>
    </alternativeName>
</protein>
<evidence type="ECO:0000256" key="3">
    <source>
        <dbReference type="ARBA" id="ARBA00022989"/>
    </source>
</evidence>
<dbReference type="GO" id="GO:0005886">
    <property type="term" value="C:plasma membrane"/>
    <property type="evidence" value="ECO:0007669"/>
    <property type="project" value="UniProtKB-SubCell"/>
</dbReference>
<organism evidence="7 8">
    <name type="scientific">Candidatus Chloroploca asiatica</name>
    <dbReference type="NCBI Taxonomy" id="1506545"/>
    <lineage>
        <taxon>Bacteria</taxon>
        <taxon>Bacillati</taxon>
        <taxon>Chloroflexota</taxon>
        <taxon>Chloroflexia</taxon>
        <taxon>Chloroflexales</taxon>
        <taxon>Chloroflexineae</taxon>
        <taxon>Oscillochloridaceae</taxon>
        <taxon>Candidatus Chloroploca</taxon>
    </lineage>
</organism>
<comment type="caution">
    <text evidence="7">The sequence shown here is derived from an EMBL/GenBank/DDBJ whole genome shotgun (WGS) entry which is preliminary data.</text>
</comment>
<dbReference type="Proteomes" id="UP000220922">
    <property type="component" value="Unassembled WGS sequence"/>
</dbReference>
<dbReference type="GO" id="GO:0048038">
    <property type="term" value="F:quinone binding"/>
    <property type="evidence" value="ECO:0007669"/>
    <property type="project" value="UniProtKB-KW"/>
</dbReference>
<evidence type="ECO:0000256" key="5">
    <source>
        <dbReference type="HAMAP-Rule" id="MF_01350"/>
    </source>
</evidence>
<dbReference type="HAMAP" id="MF_01350">
    <property type="entry name" value="NDH1_NuoH"/>
    <property type="match status" value="1"/>
</dbReference>
<dbReference type="EC" id="7.1.1.-" evidence="5"/>
<keyword evidence="8" id="KW-1185">Reference proteome</keyword>
<keyword evidence="3 5" id="KW-1133">Transmembrane helix</keyword>
<dbReference type="NCBIfam" id="NF004741">
    <property type="entry name" value="PRK06076.1-2"/>
    <property type="match status" value="1"/>
</dbReference>
<dbReference type="InterPro" id="IPR001694">
    <property type="entry name" value="NADH_UbQ_OxRdtase_su1/FPO"/>
</dbReference>
<evidence type="ECO:0000256" key="4">
    <source>
        <dbReference type="ARBA" id="ARBA00023136"/>
    </source>
</evidence>
<feature type="transmembrane region" description="Helical" evidence="5">
    <location>
        <begin position="341"/>
        <end position="360"/>
    </location>
</feature>
<sequence length="408" mass="44441">MNWLGLLIIIIQSFVIALAVTTAFAYLTLFERRLLARFQNRVGPNRAGPNGFLQPVADAVKLFFKEDIVPSAADKAVYLLAPAIAVIPAIIIWAVIPFGCLNIDWNYQACFAESSSGVNNILQIADINVGVLYLLAITSIGVYGITLAGWASNNKYSMMGGIRSTAQLISYELALGTAVLAVVMTFSTLSTHELVYHQGVLWGIVPQFLAFVIFMIASTAEVVRAPFDLVEAEQELVGGYNTEYGSMKFALFFMTEYIKLIAVSAMAVTFFFGGWRFPGLEMLGAGMEELAGPVVASIAVGLASLGSFLLKLVGFLFLSVWIRASWPRIRYDRLMDLGWKWLLPLGLINLAATAVAFVLIESFVLASFMLLAFSLLSLAIAAGINRVPKPIDNVTYVSDVRSRAETGQ</sequence>
<comment type="similarity">
    <text evidence="5 6">Belongs to the complex I subunit 1 family.</text>
</comment>